<proteinExistence type="predicted"/>
<gene>
    <name evidence="4" type="ORF">MSP8886_01408</name>
</gene>
<keyword evidence="1" id="KW-0472">Membrane</keyword>
<keyword evidence="1" id="KW-0812">Transmembrane</keyword>
<dbReference type="Pfam" id="PF10979">
    <property type="entry name" value="DUF2786"/>
    <property type="match status" value="1"/>
</dbReference>
<evidence type="ECO:0000313" key="4">
    <source>
        <dbReference type="EMBL" id="SBS29030.1"/>
    </source>
</evidence>
<feature type="transmembrane region" description="Helical" evidence="1">
    <location>
        <begin position="65"/>
        <end position="83"/>
    </location>
</feature>
<feature type="domain" description="DUF7168" evidence="3">
    <location>
        <begin position="57"/>
        <end position="186"/>
    </location>
</feature>
<keyword evidence="5" id="KW-1185">Reference proteome</keyword>
<reference evidence="4 5" key="1">
    <citation type="submission" date="2016-06" db="EMBL/GenBank/DDBJ databases">
        <authorList>
            <person name="Kjaerup R.B."/>
            <person name="Dalgaard T.S."/>
            <person name="Juul-Madsen H.R."/>
        </authorList>
    </citation>
    <scope>NUCLEOTIDE SEQUENCE [LARGE SCALE GENOMIC DNA]</scope>
    <source>
        <strain evidence="4 5">CECT 8886</strain>
    </source>
</reference>
<dbReference type="Proteomes" id="UP000092544">
    <property type="component" value="Unassembled WGS sequence"/>
</dbReference>
<dbReference type="OrthoDB" id="7275531at2"/>
<dbReference type="STRING" id="1792290.MSP8886_01408"/>
<dbReference type="InterPro" id="IPR024498">
    <property type="entry name" value="DUF2786"/>
</dbReference>
<evidence type="ECO:0000313" key="5">
    <source>
        <dbReference type="Proteomes" id="UP000092544"/>
    </source>
</evidence>
<dbReference type="RefSeq" id="WP_067014071.1">
    <property type="nucleotide sequence ID" value="NZ_FLOB01000002.1"/>
</dbReference>
<keyword evidence="1" id="KW-1133">Transmembrane helix</keyword>
<accession>A0A1A8TB61</accession>
<dbReference type="InterPro" id="IPR055592">
    <property type="entry name" value="DUF7168"/>
</dbReference>
<name>A0A1A8TB61_9GAMM</name>
<evidence type="ECO:0000259" key="3">
    <source>
        <dbReference type="Pfam" id="PF23771"/>
    </source>
</evidence>
<sequence>MSMDKRYQEKIRKLLALSQSDNPHEAETAKRQAVSLMKKYRIDTDELDIISTYPRPIKRKTIKEYESILVSAIMSISGVYALHGARPRIYGGRIVWDSRVEFIGLERDAELAAYSFDVIYPQLEKARKEFQKTYGASAQQADLYCKGWIVSACRKLVNVFGKRDKPEEVVKHKANKQEGVEPTKIKDTKSSGNRGLDFNCLTLGHAHGKNASLNVATTDQQEKQLRIGGVSS</sequence>
<protein>
    <submittedName>
        <fullName evidence="4">Uncharacterized protein</fullName>
    </submittedName>
</protein>
<dbReference type="AlphaFoldDB" id="A0A1A8TB61"/>
<evidence type="ECO:0000259" key="2">
    <source>
        <dbReference type="Pfam" id="PF10979"/>
    </source>
</evidence>
<organism evidence="4 5">
    <name type="scientific">Marinomonas spartinae</name>
    <dbReference type="NCBI Taxonomy" id="1792290"/>
    <lineage>
        <taxon>Bacteria</taxon>
        <taxon>Pseudomonadati</taxon>
        <taxon>Pseudomonadota</taxon>
        <taxon>Gammaproteobacteria</taxon>
        <taxon>Oceanospirillales</taxon>
        <taxon>Oceanospirillaceae</taxon>
        <taxon>Marinomonas</taxon>
    </lineage>
</organism>
<feature type="domain" description="DUF2786" evidence="2">
    <location>
        <begin position="8"/>
        <end position="43"/>
    </location>
</feature>
<evidence type="ECO:0000256" key="1">
    <source>
        <dbReference type="SAM" id="Phobius"/>
    </source>
</evidence>
<dbReference type="Pfam" id="PF23771">
    <property type="entry name" value="DUF7168"/>
    <property type="match status" value="1"/>
</dbReference>
<dbReference type="EMBL" id="FLOB01000002">
    <property type="protein sequence ID" value="SBS29030.1"/>
    <property type="molecule type" value="Genomic_DNA"/>
</dbReference>